<comment type="caution">
    <text evidence="5">Lacks conserved residue(s) required for the propagation of feature annotation.</text>
</comment>
<dbReference type="GO" id="GO:0070006">
    <property type="term" value="F:metalloaminopeptidase activity"/>
    <property type="evidence" value="ECO:0007669"/>
    <property type="project" value="UniProtKB-UniRule"/>
</dbReference>
<dbReference type="GO" id="GO:0004239">
    <property type="term" value="F:initiator methionyl aminopeptidase activity"/>
    <property type="evidence" value="ECO:0007669"/>
    <property type="project" value="UniProtKB-UniRule"/>
</dbReference>
<evidence type="ECO:0000256" key="2">
    <source>
        <dbReference type="ARBA" id="ARBA00022670"/>
    </source>
</evidence>
<keyword evidence="8" id="KW-1185">Reference proteome</keyword>
<name>A0A5N4E6G4_CAMDR</name>
<dbReference type="GO" id="GO:0006508">
    <property type="term" value="P:proteolysis"/>
    <property type="evidence" value="ECO:0007669"/>
    <property type="project" value="UniProtKB-KW"/>
</dbReference>
<feature type="binding site" evidence="5">
    <location>
        <position position="273"/>
    </location>
    <ligand>
        <name>a divalent metal cation</name>
        <dbReference type="ChEBI" id="CHEBI:60240"/>
        <label>2</label>
        <note>catalytic</note>
    </ligand>
</feature>
<dbReference type="InterPro" id="IPR001714">
    <property type="entry name" value="Pept_M24_MAP"/>
</dbReference>
<feature type="binding site" evidence="5">
    <location>
        <position position="143"/>
    </location>
    <ligand>
        <name>a divalent metal cation</name>
        <dbReference type="ChEBI" id="CHEBI:60240"/>
        <label>2</label>
        <note>catalytic</note>
    </ligand>
</feature>
<evidence type="ECO:0000256" key="4">
    <source>
        <dbReference type="ARBA" id="ARBA00022801"/>
    </source>
</evidence>
<dbReference type="PRINTS" id="PR00599">
    <property type="entry name" value="MAPEPTIDASE"/>
</dbReference>
<dbReference type="HAMAP" id="MF_01974">
    <property type="entry name" value="MetAP_1"/>
    <property type="match status" value="1"/>
</dbReference>
<dbReference type="SUPFAM" id="SSF55920">
    <property type="entry name" value="Creatinase/aminopeptidase"/>
    <property type="match status" value="1"/>
</dbReference>
<evidence type="ECO:0000259" key="6">
    <source>
        <dbReference type="Pfam" id="PF00557"/>
    </source>
</evidence>
<keyword evidence="1 5" id="KW-0031">Aminopeptidase</keyword>
<feature type="binding site" evidence="5">
    <location>
        <position position="143"/>
    </location>
    <ligand>
        <name>a divalent metal cation</name>
        <dbReference type="ChEBI" id="CHEBI:60240"/>
        <label>1</label>
    </ligand>
</feature>
<evidence type="ECO:0000313" key="8">
    <source>
        <dbReference type="Proteomes" id="UP000299084"/>
    </source>
</evidence>
<feature type="binding site" evidence="5">
    <location>
        <position position="115"/>
    </location>
    <ligand>
        <name>substrate</name>
    </ligand>
</feature>
<sequence length="293" mass="32317">MLLNEGTNVRAERDLRDDEHIKKPDYVTTGIVPDWGDSIEVKNEDQIQGLRQACRLARHVLLVAGKTLKVVDMTTEEIDALVHQEIISHDAYPSPLGYGGFPKSVCTSVNNVLCHGIPDSRALQDGDIINIDVTVYYNGYHGDTSETFLVGNVDECGKKLVEVARRCRDEAIAACRAGAPFSIIGNTIRQCFWTSIISPFLIQAKSQGTNDSDLLMEEGMAFTIEPIITEGSPEFKVLEDAWTVVSLDNQRCLLSARLLLSLMGREGSSAQFEHTVLITSWGAEILTKLPHEA</sequence>
<accession>A0A5N4E6G4</accession>
<dbReference type="InterPro" id="IPR002467">
    <property type="entry name" value="Pept_M24A_MAP1"/>
</dbReference>
<dbReference type="PANTHER" id="PTHR43330">
    <property type="entry name" value="METHIONINE AMINOPEPTIDASE"/>
    <property type="match status" value="1"/>
</dbReference>
<feature type="binding site" evidence="5">
    <location>
        <position position="132"/>
    </location>
    <ligand>
        <name>a divalent metal cation</name>
        <dbReference type="ChEBI" id="CHEBI:60240"/>
        <label>1</label>
    </ligand>
</feature>
<protein>
    <submittedName>
        <fullName evidence="7">Methionine aminopeptidase 1D</fullName>
    </submittedName>
</protein>
<feature type="binding site" evidence="5">
    <location>
        <position position="225"/>
    </location>
    <ligand>
        <name>a divalent metal cation</name>
        <dbReference type="ChEBI" id="CHEBI:60240"/>
        <label>2</label>
        <note>catalytic</note>
    </ligand>
</feature>
<comment type="caution">
    <text evidence="7">The sequence shown here is derived from an EMBL/GenBank/DDBJ whole genome shotgun (WGS) entry which is preliminary data.</text>
</comment>
<evidence type="ECO:0000256" key="5">
    <source>
        <dbReference type="HAMAP-Rule" id="MF_03174"/>
    </source>
</evidence>
<comment type="cofactor">
    <cofactor evidence="5">
        <name>Co(2+)</name>
        <dbReference type="ChEBI" id="CHEBI:48828"/>
    </cofactor>
    <cofactor evidence="5">
        <name>Zn(2+)</name>
        <dbReference type="ChEBI" id="CHEBI:29105"/>
    </cofactor>
    <cofactor evidence="5">
        <name>Mn(2+)</name>
        <dbReference type="ChEBI" id="CHEBI:29035"/>
    </cofactor>
    <cofactor evidence="5">
        <name>Fe(2+)</name>
        <dbReference type="ChEBI" id="CHEBI:29033"/>
    </cofactor>
    <text evidence="5">Binds 2 divalent metal cations per subunit. Has a high-affinity and a low affinity metal-binding site. The true nature of the physiological cofactor is under debate. The enzyme is active with cobalt, zinc, manganese or divalent iron ions. Most likely, methionine aminopeptidases function as mononuclear Fe(2+)-metalloproteases under physiological conditions, and the catalytically relevant metal-binding site has been assigned to the histidine-containing high-affinity site.</text>
</comment>
<organism evidence="7 8">
    <name type="scientific">Camelus dromedarius</name>
    <name type="common">Dromedary</name>
    <name type="synonym">Arabian camel</name>
    <dbReference type="NCBI Taxonomy" id="9838"/>
    <lineage>
        <taxon>Eukaryota</taxon>
        <taxon>Metazoa</taxon>
        <taxon>Chordata</taxon>
        <taxon>Craniata</taxon>
        <taxon>Vertebrata</taxon>
        <taxon>Euteleostomi</taxon>
        <taxon>Mammalia</taxon>
        <taxon>Eutheria</taxon>
        <taxon>Laurasiatheria</taxon>
        <taxon>Artiodactyla</taxon>
        <taxon>Tylopoda</taxon>
        <taxon>Camelidae</taxon>
        <taxon>Camelus</taxon>
    </lineage>
</organism>
<keyword evidence="2 5" id="KW-0645">Protease</keyword>
<keyword evidence="3 5" id="KW-0479">Metal-binding</keyword>
<dbReference type="GO" id="GO:0046872">
    <property type="term" value="F:metal ion binding"/>
    <property type="evidence" value="ECO:0007669"/>
    <property type="project" value="UniProtKB-UniRule"/>
</dbReference>
<dbReference type="Proteomes" id="UP000299084">
    <property type="component" value="Unassembled WGS sequence"/>
</dbReference>
<dbReference type="Gene3D" id="3.90.230.10">
    <property type="entry name" value="Creatinase/methionine aminopeptidase superfamily"/>
    <property type="match status" value="1"/>
</dbReference>
<dbReference type="Pfam" id="PF00557">
    <property type="entry name" value="Peptidase_M24"/>
    <property type="match status" value="1"/>
</dbReference>
<dbReference type="InterPro" id="IPR000994">
    <property type="entry name" value="Pept_M24"/>
</dbReference>
<feature type="domain" description="Peptidase M24" evidence="6">
    <location>
        <begin position="49"/>
        <end position="279"/>
    </location>
</feature>
<evidence type="ECO:0000313" key="7">
    <source>
        <dbReference type="EMBL" id="KAB1278955.1"/>
    </source>
</evidence>
<evidence type="ECO:0000256" key="1">
    <source>
        <dbReference type="ARBA" id="ARBA00022438"/>
    </source>
</evidence>
<dbReference type="CDD" id="cd01086">
    <property type="entry name" value="MetAP1"/>
    <property type="match status" value="1"/>
</dbReference>
<dbReference type="PANTHER" id="PTHR43330:SF8">
    <property type="entry name" value="METHIONINE AMINOPEPTIDASE 1D, MITOCHONDRIAL"/>
    <property type="match status" value="1"/>
</dbReference>
<dbReference type="InterPro" id="IPR036005">
    <property type="entry name" value="Creatinase/aminopeptidase-like"/>
</dbReference>
<feature type="binding site" evidence="5">
    <location>
        <position position="273"/>
    </location>
    <ligand>
        <name>a divalent metal cation</name>
        <dbReference type="ChEBI" id="CHEBI:60240"/>
        <label>1</label>
    </ligand>
</feature>
<gene>
    <name evidence="7" type="ORF">Cadr_000006959</name>
</gene>
<dbReference type="EMBL" id="JWIN03000005">
    <property type="protein sequence ID" value="KAB1278955.1"/>
    <property type="molecule type" value="Genomic_DNA"/>
</dbReference>
<keyword evidence="4 5" id="KW-0378">Hydrolase</keyword>
<proteinExistence type="inferred from homology"/>
<comment type="similarity">
    <text evidence="5">Belongs to the peptidase M24A family. Methionine aminopeptidase type 1 subfamily.</text>
</comment>
<evidence type="ECO:0000256" key="3">
    <source>
        <dbReference type="ARBA" id="ARBA00022723"/>
    </source>
</evidence>
<dbReference type="AlphaFoldDB" id="A0A5N4E6G4"/>
<reference evidence="7 8" key="1">
    <citation type="journal article" date="2019" name="Mol. Ecol. Resour.">
        <title>Improving Illumina assemblies with Hi-C and long reads: an example with the North African dromedary.</title>
        <authorList>
            <person name="Elbers J.P."/>
            <person name="Rogers M.F."/>
            <person name="Perelman P.L."/>
            <person name="Proskuryakova A.A."/>
            <person name="Serdyukova N.A."/>
            <person name="Johnson W.E."/>
            <person name="Horin P."/>
            <person name="Corander J."/>
            <person name="Murphy D."/>
            <person name="Burger P.A."/>
        </authorList>
    </citation>
    <scope>NUCLEOTIDE SEQUENCE [LARGE SCALE GENOMIC DNA]</scope>
    <source>
        <strain evidence="7">Drom800</strain>
        <tissue evidence="7">Blood</tissue>
    </source>
</reference>
<comment type="catalytic activity">
    <reaction evidence="5">
        <text>Release of N-terminal amino acids, preferentially methionine, from peptides and arylamides.</text>
        <dbReference type="EC" id="3.4.11.18"/>
    </reaction>
</comment>